<gene>
    <name evidence="1" type="ORF">M5W82_00275</name>
</gene>
<keyword evidence="2" id="KW-1185">Reference proteome</keyword>
<evidence type="ECO:0000313" key="1">
    <source>
        <dbReference type="EMBL" id="MCY9545378.1"/>
    </source>
</evidence>
<organism evidence="1 2">
    <name type="scientific">Lysinibacillus xylanilyticus</name>
    <dbReference type="NCBI Taxonomy" id="582475"/>
    <lineage>
        <taxon>Bacteria</taxon>
        <taxon>Bacillati</taxon>
        <taxon>Bacillota</taxon>
        <taxon>Bacilli</taxon>
        <taxon>Bacillales</taxon>
        <taxon>Bacillaceae</taxon>
        <taxon>Lysinibacillus</taxon>
    </lineage>
</organism>
<sequence>MGIFTFILVLLLVFTGLAIERILKDIRDQNKEIIEILKKNTRDKKENTSD</sequence>
<proteinExistence type="predicted"/>
<evidence type="ECO:0000313" key="2">
    <source>
        <dbReference type="Proteomes" id="UP001527052"/>
    </source>
</evidence>
<reference evidence="1 2" key="1">
    <citation type="submission" date="2022-05" db="EMBL/GenBank/DDBJ databases">
        <title>Genome Sequencing of Bee-Associated Microbes.</title>
        <authorList>
            <person name="Dunlap C."/>
        </authorList>
    </citation>
    <scope>NUCLEOTIDE SEQUENCE [LARGE SCALE GENOMIC DNA]</scope>
    <source>
        <strain evidence="1 2">NRRL BD-083</strain>
    </source>
</reference>
<accession>A0ABT4EIM7</accession>
<dbReference type="EMBL" id="JAMDLZ010000001">
    <property type="protein sequence ID" value="MCY9545378.1"/>
    <property type="molecule type" value="Genomic_DNA"/>
</dbReference>
<dbReference type="Proteomes" id="UP001527052">
    <property type="component" value="Unassembled WGS sequence"/>
</dbReference>
<protein>
    <submittedName>
        <fullName evidence="1">Uncharacterized protein</fullName>
    </submittedName>
</protein>
<comment type="caution">
    <text evidence="1">The sequence shown here is derived from an EMBL/GenBank/DDBJ whole genome shotgun (WGS) entry which is preliminary data.</text>
</comment>
<dbReference type="RefSeq" id="WP_268635636.1">
    <property type="nucleotide sequence ID" value="NZ_JAMDLZ010000001.1"/>
</dbReference>
<name>A0ABT4EIM7_9BACI</name>